<evidence type="ECO:0000313" key="5">
    <source>
        <dbReference type="EMBL" id="KAH8094621.1"/>
    </source>
</evidence>
<dbReference type="PANTHER" id="PTHR10252:SF54">
    <property type="entry name" value="CHROMATIN ACCESSIBILITY COMPLEX PROTEIN 1"/>
    <property type="match status" value="1"/>
</dbReference>
<dbReference type="InterPro" id="IPR003958">
    <property type="entry name" value="CBFA_NFYB_domain"/>
</dbReference>
<keyword evidence="6" id="KW-1185">Reference proteome</keyword>
<dbReference type="Proteomes" id="UP000813824">
    <property type="component" value="Unassembled WGS sequence"/>
</dbReference>
<accession>A0A8K0UKJ4</accession>
<dbReference type="PANTHER" id="PTHR10252">
    <property type="entry name" value="HISTONE-LIKE TRANSCRIPTION FACTOR CCAAT-RELATED"/>
    <property type="match status" value="1"/>
</dbReference>
<dbReference type="EMBL" id="JAEVFJ010000025">
    <property type="protein sequence ID" value="KAH8094621.1"/>
    <property type="molecule type" value="Genomic_DNA"/>
</dbReference>
<dbReference type="GO" id="GO:0046982">
    <property type="term" value="F:protein heterodimerization activity"/>
    <property type="evidence" value="ECO:0007669"/>
    <property type="project" value="InterPro"/>
</dbReference>
<evidence type="ECO:0000259" key="4">
    <source>
        <dbReference type="Pfam" id="PF00808"/>
    </source>
</evidence>
<name>A0A8K0UKJ4_9AGAR</name>
<dbReference type="CDD" id="cd23645">
    <property type="entry name" value="HFD_Dpb3-like"/>
    <property type="match status" value="1"/>
</dbReference>
<evidence type="ECO:0000256" key="2">
    <source>
        <dbReference type="ARBA" id="ARBA00023242"/>
    </source>
</evidence>
<keyword evidence="2" id="KW-0539">Nucleus</keyword>
<dbReference type="SUPFAM" id="SSF47113">
    <property type="entry name" value="Histone-fold"/>
    <property type="match status" value="1"/>
</dbReference>
<comment type="subcellular location">
    <subcellularLocation>
        <location evidence="1">Nucleus</location>
    </subcellularLocation>
</comment>
<feature type="domain" description="Transcription factor CBF/NF-Y/archaeal histone" evidence="4">
    <location>
        <begin position="44"/>
        <end position="105"/>
    </location>
</feature>
<reference evidence="5" key="1">
    <citation type="journal article" date="2021" name="New Phytol.">
        <title>Evolutionary innovations through gain and loss of genes in the ectomycorrhizal Boletales.</title>
        <authorList>
            <person name="Wu G."/>
            <person name="Miyauchi S."/>
            <person name="Morin E."/>
            <person name="Kuo A."/>
            <person name="Drula E."/>
            <person name="Varga T."/>
            <person name="Kohler A."/>
            <person name="Feng B."/>
            <person name="Cao Y."/>
            <person name="Lipzen A."/>
            <person name="Daum C."/>
            <person name="Hundley H."/>
            <person name="Pangilinan J."/>
            <person name="Johnson J."/>
            <person name="Barry K."/>
            <person name="LaButti K."/>
            <person name="Ng V."/>
            <person name="Ahrendt S."/>
            <person name="Min B."/>
            <person name="Choi I.G."/>
            <person name="Park H."/>
            <person name="Plett J.M."/>
            <person name="Magnuson J."/>
            <person name="Spatafora J.W."/>
            <person name="Nagy L.G."/>
            <person name="Henrissat B."/>
            <person name="Grigoriev I.V."/>
            <person name="Yang Z.L."/>
            <person name="Xu J."/>
            <person name="Martin F.M."/>
        </authorList>
    </citation>
    <scope>NUCLEOTIDE SEQUENCE</scope>
    <source>
        <strain evidence="5">KKN 215</strain>
    </source>
</reference>
<dbReference type="InterPro" id="IPR050568">
    <property type="entry name" value="Transcr_DNA_Rep_Reg"/>
</dbReference>
<dbReference type="AlphaFoldDB" id="A0A8K0UKJ4"/>
<feature type="compositionally biased region" description="Low complexity" evidence="3">
    <location>
        <begin position="21"/>
        <end position="38"/>
    </location>
</feature>
<organism evidence="5 6">
    <name type="scientific">Cristinia sonorae</name>
    <dbReference type="NCBI Taxonomy" id="1940300"/>
    <lineage>
        <taxon>Eukaryota</taxon>
        <taxon>Fungi</taxon>
        <taxon>Dikarya</taxon>
        <taxon>Basidiomycota</taxon>
        <taxon>Agaricomycotina</taxon>
        <taxon>Agaricomycetes</taxon>
        <taxon>Agaricomycetidae</taxon>
        <taxon>Agaricales</taxon>
        <taxon>Pleurotineae</taxon>
        <taxon>Stephanosporaceae</taxon>
        <taxon>Cristinia</taxon>
    </lineage>
</organism>
<proteinExistence type="predicted"/>
<comment type="caution">
    <text evidence="5">The sequence shown here is derived from an EMBL/GenBank/DDBJ whole genome shotgun (WGS) entry which is preliminary data.</text>
</comment>
<dbReference type="Pfam" id="PF00808">
    <property type="entry name" value="CBFD_NFYB_HMF"/>
    <property type="match status" value="1"/>
</dbReference>
<feature type="region of interest" description="Disordered" evidence="3">
    <location>
        <begin position="1"/>
        <end position="46"/>
    </location>
</feature>
<evidence type="ECO:0000256" key="1">
    <source>
        <dbReference type="ARBA" id="ARBA00004123"/>
    </source>
</evidence>
<sequence>MEDSQVDSMPIEESVEDSAVPPTSAPKTKKGAAAPAAREPGKSSFPVSRVQKIMKADKELPMVAREATFLISVATEEFIKRLAEESSIVAARENRVTIQYRDLATIVRRVEKFMFLDEIIPFQPPPAPAKRKAKAQNEDSQLGRTTTMLDAFVARAQSPEGPDEDIIMNEDGTMSANPS</sequence>
<evidence type="ECO:0000313" key="6">
    <source>
        <dbReference type="Proteomes" id="UP000813824"/>
    </source>
</evidence>
<dbReference type="GO" id="GO:0005634">
    <property type="term" value="C:nucleus"/>
    <property type="evidence" value="ECO:0007669"/>
    <property type="project" value="UniProtKB-SubCell"/>
</dbReference>
<dbReference type="InterPro" id="IPR009072">
    <property type="entry name" value="Histone-fold"/>
</dbReference>
<evidence type="ECO:0000256" key="3">
    <source>
        <dbReference type="SAM" id="MobiDB-lite"/>
    </source>
</evidence>
<gene>
    <name evidence="5" type="ORF">BXZ70DRAFT_349282</name>
</gene>
<feature type="region of interest" description="Disordered" evidence="3">
    <location>
        <begin position="155"/>
        <end position="179"/>
    </location>
</feature>
<protein>
    <submittedName>
        <fullName evidence="5">Histone-fold-containing protein</fullName>
    </submittedName>
</protein>
<dbReference type="Gene3D" id="1.10.20.10">
    <property type="entry name" value="Histone, subunit A"/>
    <property type="match status" value="1"/>
</dbReference>
<dbReference type="OrthoDB" id="636685at2759"/>